<dbReference type="PROSITE" id="PS50089">
    <property type="entry name" value="ZF_RING_2"/>
    <property type="match status" value="1"/>
</dbReference>
<keyword evidence="5" id="KW-1185">Reference proteome</keyword>
<dbReference type="EMBL" id="JAQQWM010000001">
    <property type="protein sequence ID" value="KAK8082695.1"/>
    <property type="molecule type" value="Genomic_DNA"/>
</dbReference>
<sequence length="435" mass="48651">MKSGNVHASSSSLNVSYHRAAVPPKSYICDRCERSVVVPGLDGTVRNMPCDLSCGHLCCWACTEPNIRSPSSRCPACGKVADVRFERALYRALTGRAALAKSLSMETLGSETVCSCDGCHRDTRLPCIEECRRDADSDSESESDSDDTDWSSDEDGALGEVTDDEDDGGALCETRQLPSPGGAKGQQPSVNVFDFLDFEDPLIYQEKPEYSSRSLSRERRSRPTMYETKRYSVPPNMMAATTPLIYEGWRNNSLHSPSSTQCQVSPVSSEFRYRQRRTDSHEEKAQEEKPRRRRPRRHTLYDDHDRTESSYSADIHIGIPLHTQYSEWFPNASDNIRPLLRKHHSDSPVGIGRKSPSCHGHHSRHSIPPQYIDEDDLKKQKKHHRNSQSFGSVVSVFSISSGGSRHSSNGKHKGDKARDILVFCAGGKPGHKLRK</sequence>
<feature type="compositionally biased region" description="Polar residues" evidence="2">
    <location>
        <begin position="255"/>
        <end position="268"/>
    </location>
</feature>
<dbReference type="InterPro" id="IPR001841">
    <property type="entry name" value="Znf_RING"/>
</dbReference>
<feature type="compositionally biased region" description="Basic and acidic residues" evidence="2">
    <location>
        <begin position="271"/>
        <end position="290"/>
    </location>
</feature>
<evidence type="ECO:0000256" key="2">
    <source>
        <dbReference type="SAM" id="MobiDB-lite"/>
    </source>
</evidence>
<feature type="region of interest" description="Disordered" evidence="2">
    <location>
        <begin position="255"/>
        <end position="309"/>
    </location>
</feature>
<dbReference type="Proteomes" id="UP001446871">
    <property type="component" value="Unassembled WGS sequence"/>
</dbReference>
<keyword evidence="1" id="KW-0863">Zinc-finger</keyword>
<gene>
    <name evidence="4" type="ORF">PG996_001476</name>
</gene>
<reference evidence="4 5" key="1">
    <citation type="submission" date="2023-01" db="EMBL/GenBank/DDBJ databases">
        <title>Analysis of 21 Apiospora genomes using comparative genomics revels a genus with tremendous synthesis potential of carbohydrate active enzymes and secondary metabolites.</title>
        <authorList>
            <person name="Sorensen T."/>
        </authorList>
    </citation>
    <scope>NUCLEOTIDE SEQUENCE [LARGE SCALE GENOMIC DNA]</scope>
    <source>
        <strain evidence="4 5">CBS 83171</strain>
    </source>
</reference>
<comment type="caution">
    <text evidence="4">The sequence shown here is derived from an EMBL/GenBank/DDBJ whole genome shotgun (WGS) entry which is preliminary data.</text>
</comment>
<accession>A0ABR1WGS7</accession>
<evidence type="ECO:0000259" key="3">
    <source>
        <dbReference type="PROSITE" id="PS50089"/>
    </source>
</evidence>
<protein>
    <recommendedName>
        <fullName evidence="3">RING-type domain-containing protein</fullName>
    </recommendedName>
</protein>
<feature type="region of interest" description="Disordered" evidence="2">
    <location>
        <begin position="346"/>
        <end position="371"/>
    </location>
</feature>
<evidence type="ECO:0000313" key="5">
    <source>
        <dbReference type="Proteomes" id="UP001446871"/>
    </source>
</evidence>
<proteinExistence type="predicted"/>
<keyword evidence="1" id="KW-0479">Metal-binding</keyword>
<name>A0ABR1WGS7_9PEZI</name>
<organism evidence="4 5">
    <name type="scientific">Apiospora saccharicola</name>
    <dbReference type="NCBI Taxonomy" id="335842"/>
    <lineage>
        <taxon>Eukaryota</taxon>
        <taxon>Fungi</taxon>
        <taxon>Dikarya</taxon>
        <taxon>Ascomycota</taxon>
        <taxon>Pezizomycotina</taxon>
        <taxon>Sordariomycetes</taxon>
        <taxon>Xylariomycetidae</taxon>
        <taxon>Amphisphaeriales</taxon>
        <taxon>Apiosporaceae</taxon>
        <taxon>Apiospora</taxon>
    </lineage>
</organism>
<evidence type="ECO:0000313" key="4">
    <source>
        <dbReference type="EMBL" id="KAK8082695.1"/>
    </source>
</evidence>
<feature type="region of interest" description="Disordered" evidence="2">
    <location>
        <begin position="136"/>
        <end position="188"/>
    </location>
</feature>
<feature type="compositionally biased region" description="Basic and acidic residues" evidence="2">
    <location>
        <begin position="209"/>
        <end position="218"/>
    </location>
</feature>
<feature type="compositionally biased region" description="Acidic residues" evidence="2">
    <location>
        <begin position="137"/>
        <end position="168"/>
    </location>
</feature>
<dbReference type="CDD" id="cd16449">
    <property type="entry name" value="RING-HC"/>
    <property type="match status" value="1"/>
</dbReference>
<evidence type="ECO:0000256" key="1">
    <source>
        <dbReference type="PROSITE-ProRule" id="PRU00175"/>
    </source>
</evidence>
<feature type="compositionally biased region" description="Basic and acidic residues" evidence="2">
    <location>
        <begin position="299"/>
        <end position="308"/>
    </location>
</feature>
<feature type="region of interest" description="Disordered" evidence="2">
    <location>
        <begin position="209"/>
        <end position="230"/>
    </location>
</feature>
<dbReference type="SUPFAM" id="SSF57850">
    <property type="entry name" value="RING/U-box"/>
    <property type="match status" value="1"/>
</dbReference>
<keyword evidence="1" id="KW-0862">Zinc</keyword>
<feature type="domain" description="RING-type" evidence="3">
    <location>
        <begin position="29"/>
        <end position="77"/>
    </location>
</feature>